<dbReference type="Pfam" id="PF00059">
    <property type="entry name" value="Lectin_C"/>
    <property type="match status" value="1"/>
</dbReference>
<dbReference type="Gene3D" id="2.10.70.10">
    <property type="entry name" value="Complement Module, domain 1"/>
    <property type="match status" value="1"/>
</dbReference>
<dbReference type="OrthoDB" id="6046087at2759"/>
<evidence type="ECO:0000256" key="1">
    <source>
        <dbReference type="ARBA" id="ARBA00022729"/>
    </source>
</evidence>
<feature type="domain" description="C-type lectin" evidence="4">
    <location>
        <begin position="193"/>
        <end position="261"/>
    </location>
</feature>
<dbReference type="Pfam" id="PF00084">
    <property type="entry name" value="Sushi"/>
    <property type="match status" value="1"/>
</dbReference>
<dbReference type="PROSITE" id="PS50923">
    <property type="entry name" value="SUSHI"/>
    <property type="match status" value="1"/>
</dbReference>
<keyword evidence="1" id="KW-0732">Signal</keyword>
<dbReference type="CDD" id="cd00037">
    <property type="entry name" value="CLECT"/>
    <property type="match status" value="1"/>
</dbReference>
<dbReference type="InterPro" id="IPR050111">
    <property type="entry name" value="C-type_lectin/snaclec_domain"/>
</dbReference>
<name>A0A8B6GLF8_MYTGA</name>
<keyword evidence="7" id="KW-1185">Reference proteome</keyword>
<dbReference type="Proteomes" id="UP000596742">
    <property type="component" value="Unassembled WGS sequence"/>
</dbReference>
<sequence length="265" mass="30373">MSISGGLGLTDVCHKDNLDCWKQNIRQAGVLQLETCQSTDILRRLIRISMLECVKECMVTSHCTGINYRQLWLMCDILGDLKDLTSEINCVYSAIKTWNNSMAGECKNHTCKNGEKCVIDADNWKCEPAFCVDSPYSLNAVSAERFGPYRNIGAAVKFKCKHNYEMNGKPYSQCLPSMQWENWFSCVEKHVAWIGLNDITNEGQWNWISDGSGLNYTNWLLGEPNGFEIENCVNYCKEYCRKTVYGWNDEGCHSLQGYICERYFD</sequence>
<evidence type="ECO:0008006" key="8">
    <source>
        <dbReference type="Google" id="ProtNLM"/>
    </source>
</evidence>
<gene>
    <name evidence="6" type="ORF">MGAL_10B066943</name>
</gene>
<dbReference type="PANTHER" id="PTHR22803">
    <property type="entry name" value="MANNOSE, PHOSPHOLIPASE, LECTIN RECEPTOR RELATED"/>
    <property type="match status" value="1"/>
</dbReference>
<dbReference type="InterPro" id="IPR016186">
    <property type="entry name" value="C-type_lectin-like/link_sf"/>
</dbReference>
<dbReference type="AlphaFoldDB" id="A0A8B6GLF8"/>
<reference evidence="6" key="1">
    <citation type="submission" date="2018-11" db="EMBL/GenBank/DDBJ databases">
        <authorList>
            <person name="Alioto T."/>
            <person name="Alioto T."/>
        </authorList>
    </citation>
    <scope>NUCLEOTIDE SEQUENCE</scope>
</reference>
<dbReference type="CDD" id="cd00033">
    <property type="entry name" value="CCP"/>
    <property type="match status" value="1"/>
</dbReference>
<comment type="caution">
    <text evidence="3">Lacks conserved residue(s) required for the propagation of feature annotation.</text>
</comment>
<dbReference type="SUPFAM" id="SSF56436">
    <property type="entry name" value="C-type lectin-like"/>
    <property type="match status" value="1"/>
</dbReference>
<evidence type="ECO:0000256" key="3">
    <source>
        <dbReference type="PROSITE-ProRule" id="PRU00302"/>
    </source>
</evidence>
<accession>A0A8B6GLF8</accession>
<feature type="domain" description="Sushi" evidence="5">
    <location>
        <begin position="129"/>
        <end position="188"/>
    </location>
</feature>
<dbReference type="PROSITE" id="PS50041">
    <property type="entry name" value="C_TYPE_LECTIN_2"/>
    <property type="match status" value="1"/>
</dbReference>
<evidence type="ECO:0000259" key="4">
    <source>
        <dbReference type="PROSITE" id="PS50041"/>
    </source>
</evidence>
<keyword evidence="3" id="KW-0768">Sushi</keyword>
<dbReference type="SUPFAM" id="SSF57535">
    <property type="entry name" value="Complement control module/SCR domain"/>
    <property type="match status" value="1"/>
</dbReference>
<dbReference type="Gene3D" id="3.10.100.10">
    <property type="entry name" value="Mannose-Binding Protein A, subunit A"/>
    <property type="match status" value="1"/>
</dbReference>
<dbReference type="InterPro" id="IPR016187">
    <property type="entry name" value="CTDL_fold"/>
</dbReference>
<proteinExistence type="predicted"/>
<dbReference type="EMBL" id="UYJE01008632">
    <property type="protein sequence ID" value="VDI65634.1"/>
    <property type="molecule type" value="Genomic_DNA"/>
</dbReference>
<evidence type="ECO:0000313" key="7">
    <source>
        <dbReference type="Proteomes" id="UP000596742"/>
    </source>
</evidence>
<protein>
    <recommendedName>
        <fullName evidence="8">C-type lectin domain-containing protein</fullName>
    </recommendedName>
</protein>
<dbReference type="InterPro" id="IPR001304">
    <property type="entry name" value="C-type_lectin-like"/>
</dbReference>
<feature type="disulfide bond" evidence="3">
    <location>
        <begin position="131"/>
        <end position="174"/>
    </location>
</feature>
<organism evidence="6 7">
    <name type="scientific">Mytilus galloprovincialis</name>
    <name type="common">Mediterranean mussel</name>
    <dbReference type="NCBI Taxonomy" id="29158"/>
    <lineage>
        <taxon>Eukaryota</taxon>
        <taxon>Metazoa</taxon>
        <taxon>Spiralia</taxon>
        <taxon>Lophotrochozoa</taxon>
        <taxon>Mollusca</taxon>
        <taxon>Bivalvia</taxon>
        <taxon>Autobranchia</taxon>
        <taxon>Pteriomorphia</taxon>
        <taxon>Mytilida</taxon>
        <taxon>Mytiloidea</taxon>
        <taxon>Mytilidae</taxon>
        <taxon>Mytilinae</taxon>
        <taxon>Mytilus</taxon>
    </lineage>
</organism>
<evidence type="ECO:0000313" key="6">
    <source>
        <dbReference type="EMBL" id="VDI65634.1"/>
    </source>
</evidence>
<comment type="caution">
    <text evidence="6">The sequence shown here is derived from an EMBL/GenBank/DDBJ whole genome shotgun (WGS) entry which is preliminary data.</text>
</comment>
<dbReference type="InterPro" id="IPR000436">
    <property type="entry name" value="Sushi_SCR_CCP_dom"/>
</dbReference>
<dbReference type="InterPro" id="IPR035976">
    <property type="entry name" value="Sushi/SCR/CCP_sf"/>
</dbReference>
<evidence type="ECO:0000259" key="5">
    <source>
        <dbReference type="PROSITE" id="PS50923"/>
    </source>
</evidence>
<keyword evidence="2 3" id="KW-1015">Disulfide bond</keyword>
<evidence type="ECO:0000256" key="2">
    <source>
        <dbReference type="ARBA" id="ARBA00023157"/>
    </source>
</evidence>